<comment type="caution">
    <text evidence="2">The sequence shown here is derived from an EMBL/GenBank/DDBJ whole genome shotgun (WGS) entry which is preliminary data.</text>
</comment>
<evidence type="ECO:0000313" key="3">
    <source>
        <dbReference type="Proteomes" id="UP000192491"/>
    </source>
</evidence>
<keyword evidence="1" id="KW-0472">Membrane</keyword>
<dbReference type="AlphaFoldDB" id="A0A1Y1QR04"/>
<sequence length="457" mass="49763">MKQTATFGGCRVLDGRYALLECLVSSSIGQVYRGRDLEQMQSYGIESRILVHILPDTCNAQPLDALFQQMLATHQHLNVDWVMPPLAYGEVDEERFVVLQCPQAASVHALTDLSGHVTTLPAQAKQTLKRLRKAGFVSKHINPALLYLSVTQQVYVMATALLPAIQAIPYKMPGMSLRQRRLNFLLGCLGLSVFATVSAAAGSYLLHAEMDAAHTKLTTLATGDNMPDTTPPLQLAMINTEQLPNVRSDWSNSDRVTITNHATTLPAPRLMSAMEVKPTLSILSAKPMQIPTSSTTKPTVQAAVLRPVPKAEAPQPKADTKKDKAVKPQATLAPVSVEPTLVTHVVVAPTVIEPPEDLSIETLASNAEQAIAAGKLSKARQYTDAIRAQSHLHPYVQRLSHTIVGRYHEQVRATLQTGDADRAGALLQSAKATIKEFNLTTTNSAQELLEHKVAQFY</sequence>
<evidence type="ECO:0000313" key="2">
    <source>
        <dbReference type="EMBL" id="OQX11760.1"/>
    </source>
</evidence>
<gene>
    <name evidence="2" type="ORF">BWK73_16760</name>
</gene>
<proteinExistence type="predicted"/>
<keyword evidence="1" id="KW-0812">Transmembrane</keyword>
<accession>A0A1Y1QR04</accession>
<reference evidence="2 3" key="1">
    <citation type="submission" date="2017-01" db="EMBL/GenBank/DDBJ databases">
        <title>Novel large sulfur bacteria in the metagenomes of groundwater-fed chemosynthetic microbial mats in the Lake Huron basin.</title>
        <authorList>
            <person name="Sharrar A.M."/>
            <person name="Flood B.E."/>
            <person name="Bailey J.V."/>
            <person name="Jones D.S."/>
            <person name="Biddanda B."/>
            <person name="Ruberg S.A."/>
            <person name="Marcus D.N."/>
            <person name="Dick G.J."/>
        </authorList>
    </citation>
    <scope>NUCLEOTIDE SEQUENCE [LARGE SCALE GENOMIC DNA]</scope>
    <source>
        <strain evidence="2">A8</strain>
    </source>
</reference>
<name>A0A1Y1QR04_9GAMM</name>
<keyword evidence="1" id="KW-1133">Transmembrane helix</keyword>
<dbReference type="Proteomes" id="UP000192491">
    <property type="component" value="Unassembled WGS sequence"/>
</dbReference>
<protein>
    <submittedName>
        <fullName evidence="2">Uncharacterized protein</fullName>
    </submittedName>
</protein>
<evidence type="ECO:0000256" key="1">
    <source>
        <dbReference type="SAM" id="Phobius"/>
    </source>
</evidence>
<organism evidence="2 3">
    <name type="scientific">Thiothrix lacustris</name>
    <dbReference type="NCBI Taxonomy" id="525917"/>
    <lineage>
        <taxon>Bacteria</taxon>
        <taxon>Pseudomonadati</taxon>
        <taxon>Pseudomonadota</taxon>
        <taxon>Gammaproteobacteria</taxon>
        <taxon>Thiotrichales</taxon>
        <taxon>Thiotrichaceae</taxon>
        <taxon>Thiothrix</taxon>
    </lineage>
</organism>
<dbReference type="EMBL" id="MTEJ01000081">
    <property type="protein sequence ID" value="OQX11760.1"/>
    <property type="molecule type" value="Genomic_DNA"/>
</dbReference>
<feature type="transmembrane region" description="Helical" evidence="1">
    <location>
        <begin position="182"/>
        <end position="206"/>
    </location>
</feature>